<keyword evidence="7 10" id="KW-0067">ATP-binding</keyword>
<dbReference type="GO" id="GO:0005524">
    <property type="term" value="F:ATP binding"/>
    <property type="evidence" value="ECO:0007669"/>
    <property type="project" value="UniProtKB-UniRule"/>
</dbReference>
<dbReference type="InterPro" id="IPR011604">
    <property type="entry name" value="PDDEXK-like_dom_sf"/>
</dbReference>
<dbReference type="EMBL" id="BRPL01000002">
    <property type="protein sequence ID" value="GLB46033.1"/>
    <property type="molecule type" value="Genomic_DNA"/>
</dbReference>
<dbReference type="InterPro" id="IPR049035">
    <property type="entry name" value="ADDB_N"/>
</dbReference>
<dbReference type="Gene3D" id="3.90.320.10">
    <property type="match status" value="1"/>
</dbReference>
<evidence type="ECO:0000259" key="12">
    <source>
        <dbReference type="Pfam" id="PF21445"/>
    </source>
</evidence>
<dbReference type="GO" id="GO:0016817">
    <property type="term" value="F:hydrolase activity, acting on acid anhydrides"/>
    <property type="evidence" value="ECO:0007669"/>
    <property type="project" value="InterPro"/>
</dbReference>
<dbReference type="Pfam" id="PF12705">
    <property type="entry name" value="PDDEXK_1"/>
    <property type="match status" value="1"/>
</dbReference>
<comment type="similarity">
    <text evidence="10">Belongs to the helicase family. AddB/RexB type 2 subfamily.</text>
</comment>
<dbReference type="InterPro" id="IPR014141">
    <property type="entry name" value="DNA_helicase_suRexB"/>
</dbReference>
<protein>
    <recommendedName>
        <fullName evidence="10">ATP-dependent helicase/deoxyribonuclease subunit B</fullName>
        <ecNumber evidence="10">3.1.-.-</ecNumber>
    </recommendedName>
    <alternativeName>
        <fullName evidence="10">ATP-dependent helicase/nuclease subunit RexB</fullName>
    </alternativeName>
</protein>
<comment type="caution">
    <text evidence="10">Lacks conserved residue(s) required for the propagation of feature annotation.</text>
</comment>
<keyword evidence="3 10" id="KW-0227">DNA damage</keyword>
<comment type="subunit">
    <text evidence="10">Heterodimer of AddA and RexB.</text>
</comment>
<dbReference type="SUPFAM" id="SSF52980">
    <property type="entry name" value="Restriction endonuclease-like"/>
    <property type="match status" value="1"/>
</dbReference>
<evidence type="ECO:0000256" key="2">
    <source>
        <dbReference type="ARBA" id="ARBA00022741"/>
    </source>
</evidence>
<dbReference type="GO" id="GO:0004386">
    <property type="term" value="F:helicase activity"/>
    <property type="evidence" value="ECO:0007669"/>
    <property type="project" value="UniProtKB-KW"/>
</dbReference>
<dbReference type="Pfam" id="PF21445">
    <property type="entry name" value="ADDB_N"/>
    <property type="match status" value="1"/>
</dbReference>
<keyword evidence="9 10" id="KW-0234">DNA repair</keyword>
<keyword evidence="6 10" id="KW-0269">Exonuclease</keyword>
<reference evidence="13" key="1">
    <citation type="submission" date="2022-07" db="EMBL/GenBank/DDBJ databases">
        <authorList>
            <person name="Kouya T."/>
            <person name="Ishiyama Y."/>
        </authorList>
    </citation>
    <scope>NUCLEOTIDE SEQUENCE</scope>
    <source>
        <strain evidence="13">WR16-4</strain>
    </source>
</reference>
<evidence type="ECO:0000256" key="1">
    <source>
        <dbReference type="ARBA" id="ARBA00022722"/>
    </source>
</evidence>
<dbReference type="InterPro" id="IPR027417">
    <property type="entry name" value="P-loop_NTPase"/>
</dbReference>
<evidence type="ECO:0000313" key="14">
    <source>
        <dbReference type="Proteomes" id="UP001144204"/>
    </source>
</evidence>
<dbReference type="HAMAP" id="MF_01453">
    <property type="entry name" value="AddB_type2"/>
    <property type="match status" value="1"/>
</dbReference>
<evidence type="ECO:0000313" key="13">
    <source>
        <dbReference type="EMBL" id="GLB46033.1"/>
    </source>
</evidence>
<dbReference type="PANTHER" id="PTHR30591">
    <property type="entry name" value="RECBCD ENZYME SUBUNIT RECC"/>
    <property type="match status" value="1"/>
</dbReference>
<comment type="cofactor">
    <cofactor evidence="10">
        <name>Mg(2+)</name>
        <dbReference type="ChEBI" id="CHEBI:18420"/>
    </cofactor>
</comment>
<dbReference type="PANTHER" id="PTHR30591:SF1">
    <property type="entry name" value="RECBCD ENZYME SUBUNIT RECC"/>
    <property type="match status" value="1"/>
</dbReference>
<gene>
    <name evidence="10 13" type="primary">rexB</name>
    <name evidence="13" type="ORF">WR164_00120</name>
</gene>
<reference evidence="13" key="2">
    <citation type="journal article" date="2023" name="PLoS ONE">
        <title>Philodulcilactobacillus myokoensis gen. nov., sp. nov., a fructophilic, acidophilic, and agar-phobic lactic acid bacterium isolated from fermented vegetable extracts.</title>
        <authorList>
            <person name="Kouya T."/>
            <person name="Ishiyama Y."/>
            <person name="Ohashi S."/>
            <person name="Kumakubo R."/>
            <person name="Yamazaki T."/>
            <person name="Otaki T."/>
        </authorList>
    </citation>
    <scope>NUCLEOTIDE SEQUENCE</scope>
    <source>
        <strain evidence="13">WR16-4</strain>
    </source>
</reference>
<dbReference type="Proteomes" id="UP001144204">
    <property type="component" value="Unassembled WGS sequence"/>
</dbReference>
<evidence type="ECO:0000256" key="4">
    <source>
        <dbReference type="ARBA" id="ARBA00022801"/>
    </source>
</evidence>
<dbReference type="GO" id="GO:0003690">
    <property type="term" value="F:double-stranded DNA binding"/>
    <property type="evidence" value="ECO:0007669"/>
    <property type="project" value="UniProtKB-UniRule"/>
</dbReference>
<keyword evidence="2 10" id="KW-0547">Nucleotide-binding</keyword>
<feature type="domain" description="PD-(D/E)XK endonuclease-like" evidence="11">
    <location>
        <begin position="805"/>
        <end position="1137"/>
    </location>
</feature>
<dbReference type="RefSeq" id="WP_286135494.1">
    <property type="nucleotide sequence ID" value="NZ_BRPL01000002.1"/>
</dbReference>
<keyword evidence="8 10" id="KW-0238">DNA-binding</keyword>
<name>A0A9W6B046_9LACO</name>
<comment type="function">
    <text evidence="10">The heterodimer acts as both an ATP-dependent DNA helicase and an ATP-dependent, dual-direction single-stranded exonuclease. Recognizes the chi site generating a DNA molecule suitable for the initiation of homologous recombination. This subunit has 5' -&gt; 3' nuclease activity but not helicase activity.</text>
</comment>
<dbReference type="GO" id="GO:0008409">
    <property type="term" value="F:5'-3' exonuclease activity"/>
    <property type="evidence" value="ECO:0007669"/>
    <property type="project" value="UniProtKB-UniRule"/>
</dbReference>
<evidence type="ECO:0000256" key="7">
    <source>
        <dbReference type="ARBA" id="ARBA00022840"/>
    </source>
</evidence>
<dbReference type="Gene3D" id="3.40.50.300">
    <property type="entry name" value="P-loop containing nucleotide triphosphate hydrolases"/>
    <property type="match status" value="4"/>
</dbReference>
<proteinExistence type="inferred from homology"/>
<evidence type="ECO:0000256" key="8">
    <source>
        <dbReference type="ARBA" id="ARBA00023125"/>
    </source>
</evidence>
<organism evidence="13 14">
    <name type="scientific">Philodulcilactobacillus myokoensis</name>
    <dbReference type="NCBI Taxonomy" id="2929573"/>
    <lineage>
        <taxon>Bacteria</taxon>
        <taxon>Bacillati</taxon>
        <taxon>Bacillota</taxon>
        <taxon>Bacilli</taxon>
        <taxon>Lactobacillales</taxon>
        <taxon>Lactobacillaceae</taxon>
        <taxon>Philodulcilactobacillus</taxon>
    </lineage>
</organism>
<evidence type="ECO:0000256" key="9">
    <source>
        <dbReference type="ARBA" id="ARBA00023204"/>
    </source>
</evidence>
<dbReference type="InterPro" id="IPR011335">
    <property type="entry name" value="Restrct_endonuc-II-like"/>
</dbReference>
<evidence type="ECO:0000256" key="10">
    <source>
        <dbReference type="HAMAP-Rule" id="MF_01453"/>
    </source>
</evidence>
<comment type="caution">
    <text evidence="13">The sequence shown here is derived from an EMBL/GenBank/DDBJ whole genome shotgun (WGS) entry which is preliminary data.</text>
</comment>
<accession>A0A9W6B046</accession>
<keyword evidence="1 10" id="KW-0540">Nuclease</keyword>
<dbReference type="InterPro" id="IPR038726">
    <property type="entry name" value="PDDEXK_AddAB-type"/>
</dbReference>
<dbReference type="GO" id="GO:0000724">
    <property type="term" value="P:double-strand break repair via homologous recombination"/>
    <property type="evidence" value="ECO:0007669"/>
    <property type="project" value="UniProtKB-UniRule"/>
</dbReference>
<dbReference type="EC" id="3.1.-.-" evidence="10"/>
<comment type="miscellaneous">
    <text evidence="10">Despite having helicase-like domains, this subunit does not have helicase activity.</text>
</comment>
<sequence>MSLQFILGTASYDHERKLTDDLMHSMQKHPHDQYFYLVPNHIKFESEISTLKRLNRKNLDTYAQTNVQIFSISRLVWYFLKQQAVYQHPELNSSGINMLIYQIILDHQNELTVFRGETGQPGFILQIASQIAEMQAGRISADDLQKILDQGDQHFNSNLNDKMHDFAIIYKAFEVETDGKYLYQADILKQLCAYLSDYNLSHTRFYISGFSQLTAQERELVQILMERSDSVTVDLNLDRPYPFELPDGSNLFYQSAKLYYQLYQFAKQNRIPILTDLHADQPRVNSDLQKLDHYWIASHSFQNIKPDQLKNQDSIQVLQADNPYAEVAQVAIKIRQMVAQTNLHYHDFLIMTRHLDRYQNILKPIFEMQHIPYFNDVQKSMDDHPLVELIDALFSIERPGRHRNYRYQDVMRLLKTELLIPEIDGQPISIQTFRTDLALCENEVLRSGYEGSRWTQKDDWKYAWLSDVDMGKRPEEDQNIESQINLIRHFVRNTLPPFYRKMRRARNGKDAAKILYQFLVQNGVVTRLTQWRDQANQAGRLEEAAQPEQVWDTFCNLLDNFVSILGDRPFKLDDFLALLKAGFEGANYAQIPSTLDQVAVSESGIVQMKDYRIVFMIGSTDDVMPDRVENTSLFNDADRDDLANQWGDDQFLNDNSEMQMANDPYLNYLAFMSGSDRLIFTYCLGSDDQSDSQVKISPYVQQIMRHFNLKESHPMMSPIADDHDVMPFVGTYRTTLRHLIQAVHDAKLNQKPVDDNWKYINQLIRKHPDYHQLANKLLGSLNYQNQPPKLAPKIITDLYGDHIHTSISQLEQFYNDPYEYFLKYGLKLQQRDVFELSPASTGQFFHATLDHLMRIINREHIDLAKLDDQDMNQLVDEVVAKLLEEEDYQYAILNSSNRMNYIKGQLIKTIKRMAHTFKMQSKRTPMRPKHTEVAFGHVGNKDDLNPLKYELPNDREVVVRGRIDRIDEMVAAGEKFLSIIDYKSGNKDFDFSQVYHGNSMQMMTYLDVLQNNISRFSQKEKAEIAGALYLHVYNPKLDLNTILRHGTDISMLDKQRYAGLLVDYPDLMKNLDQEVKNKKYGKSHVFPFKLNKSGTIGKPNKVIEPDVLEMMLDHNQKLIKGAAQRIFDGDIQIYPTEEQQRSAIQYSPYKSIMQFDPLLEENRYHEIHKLSLNDMKRLLEEERNKK</sequence>
<keyword evidence="5 10" id="KW-0347">Helicase</keyword>
<evidence type="ECO:0000256" key="3">
    <source>
        <dbReference type="ARBA" id="ARBA00022763"/>
    </source>
</evidence>
<dbReference type="SUPFAM" id="SSF52540">
    <property type="entry name" value="P-loop containing nucleoside triphosphate hydrolases"/>
    <property type="match status" value="1"/>
</dbReference>
<keyword evidence="14" id="KW-1185">Reference proteome</keyword>
<evidence type="ECO:0000256" key="5">
    <source>
        <dbReference type="ARBA" id="ARBA00022806"/>
    </source>
</evidence>
<dbReference type="AlphaFoldDB" id="A0A9W6B046"/>
<evidence type="ECO:0000259" key="11">
    <source>
        <dbReference type="Pfam" id="PF12705"/>
    </source>
</evidence>
<keyword evidence="4 10" id="KW-0378">Hydrolase</keyword>
<feature type="domain" description="ATP-dependent helicase/deoxyribonuclease subunit B N-terminal" evidence="12">
    <location>
        <begin position="5"/>
        <end position="291"/>
    </location>
</feature>
<evidence type="ECO:0000256" key="6">
    <source>
        <dbReference type="ARBA" id="ARBA00022839"/>
    </source>
</evidence>